<accession>A0AAV7ZJ89</accession>
<dbReference type="Gene3D" id="3.30.420.10">
    <property type="entry name" value="Ribonuclease H-like superfamily/Ribonuclease H"/>
    <property type="match status" value="1"/>
</dbReference>
<dbReference type="GO" id="GO:0003676">
    <property type="term" value="F:nucleic acid binding"/>
    <property type="evidence" value="ECO:0007669"/>
    <property type="project" value="InterPro"/>
</dbReference>
<dbReference type="AlphaFoldDB" id="A0AAV7ZJ89"/>
<proteinExistence type="predicted"/>
<dbReference type="EMBL" id="JANTQA010000032">
    <property type="protein sequence ID" value="KAJ3440355.1"/>
    <property type="molecule type" value="Genomic_DNA"/>
</dbReference>
<dbReference type="InterPro" id="IPR036397">
    <property type="entry name" value="RNaseH_sf"/>
</dbReference>
<gene>
    <name evidence="1" type="ORF">M0812_16413</name>
</gene>
<evidence type="ECO:0000313" key="1">
    <source>
        <dbReference type="EMBL" id="KAJ3440355.1"/>
    </source>
</evidence>
<dbReference type="Proteomes" id="UP001146793">
    <property type="component" value="Unassembled WGS sequence"/>
</dbReference>
<organism evidence="1 2">
    <name type="scientific">Anaeramoeba flamelloides</name>
    <dbReference type="NCBI Taxonomy" id="1746091"/>
    <lineage>
        <taxon>Eukaryota</taxon>
        <taxon>Metamonada</taxon>
        <taxon>Anaeramoebidae</taxon>
        <taxon>Anaeramoeba</taxon>
    </lineage>
</organism>
<comment type="caution">
    <text evidence="1">The sequence shown here is derived from an EMBL/GenBank/DDBJ whole genome shotgun (WGS) entry which is preliminary data.</text>
</comment>
<evidence type="ECO:0000313" key="2">
    <source>
        <dbReference type="Proteomes" id="UP001146793"/>
    </source>
</evidence>
<reference evidence="1" key="1">
    <citation type="submission" date="2022-08" db="EMBL/GenBank/DDBJ databases">
        <title>Novel sulphate-reducing endosymbionts in the free-living metamonad Anaeramoeba.</title>
        <authorList>
            <person name="Jerlstrom-Hultqvist J."/>
            <person name="Cepicka I."/>
            <person name="Gallot-Lavallee L."/>
            <person name="Salas-Leiva D."/>
            <person name="Curtis B.A."/>
            <person name="Zahonova K."/>
            <person name="Pipaliya S."/>
            <person name="Dacks J."/>
            <person name="Roger A.J."/>
        </authorList>
    </citation>
    <scope>NUCLEOTIDE SEQUENCE</scope>
    <source>
        <strain evidence="1">Busselton2</strain>
    </source>
</reference>
<protein>
    <submittedName>
        <fullName evidence="1">Transposable element-related</fullName>
    </submittedName>
</protein>
<name>A0AAV7ZJ89_9EUKA</name>
<sequence length="252" mass="30430">MSCKELSTYLKEEYNVSKGRTTVWKIRKDLNFEYLLPRKRTLLTTKQKKKRLKLVRKYINNLIDWKKVKFTDEKWFYYTGLNRKIWRQKGEKDDSVFNNLQTPKLFLIFFYQTFCKSETDCNSQTYQNNVISRSKIFSDMDELYGKNQWILMQDGATSHTSLSTLEYLKNKCQVLKKWPSKFARFQPNRTLMGYYVQKNSDNPQKNKNQLIKCCRDVWKSLKWEIMDNLCNSMETRLKLVIELNCECIDGFY</sequence>